<dbReference type="EMBL" id="CAXIEN010000027">
    <property type="protein sequence ID" value="CAL1267281.1"/>
    <property type="molecule type" value="Genomic_DNA"/>
</dbReference>
<name>A0AAV1Z7E1_9ARAC</name>
<gene>
    <name evidence="1" type="ORF">LARSCL_LOCUS3576</name>
</gene>
<dbReference type="AlphaFoldDB" id="A0AAV1Z7E1"/>
<accession>A0AAV1Z7E1</accession>
<evidence type="ECO:0000313" key="1">
    <source>
        <dbReference type="EMBL" id="CAL1267281.1"/>
    </source>
</evidence>
<organism evidence="1 2">
    <name type="scientific">Larinioides sclopetarius</name>
    <dbReference type="NCBI Taxonomy" id="280406"/>
    <lineage>
        <taxon>Eukaryota</taxon>
        <taxon>Metazoa</taxon>
        <taxon>Ecdysozoa</taxon>
        <taxon>Arthropoda</taxon>
        <taxon>Chelicerata</taxon>
        <taxon>Arachnida</taxon>
        <taxon>Araneae</taxon>
        <taxon>Araneomorphae</taxon>
        <taxon>Entelegynae</taxon>
        <taxon>Araneoidea</taxon>
        <taxon>Araneidae</taxon>
        <taxon>Larinioides</taxon>
    </lineage>
</organism>
<dbReference type="Proteomes" id="UP001497382">
    <property type="component" value="Unassembled WGS sequence"/>
</dbReference>
<comment type="caution">
    <text evidence="1">The sequence shown here is derived from an EMBL/GenBank/DDBJ whole genome shotgun (WGS) entry which is preliminary data.</text>
</comment>
<reference evidence="1 2" key="1">
    <citation type="submission" date="2024-04" db="EMBL/GenBank/DDBJ databases">
        <authorList>
            <person name="Rising A."/>
            <person name="Reimegard J."/>
            <person name="Sonavane S."/>
            <person name="Akerstrom W."/>
            <person name="Nylinder S."/>
            <person name="Hedman E."/>
            <person name="Kallberg Y."/>
        </authorList>
    </citation>
    <scope>NUCLEOTIDE SEQUENCE [LARGE SCALE GENOMIC DNA]</scope>
</reference>
<proteinExistence type="predicted"/>
<keyword evidence="2" id="KW-1185">Reference proteome</keyword>
<evidence type="ECO:0000313" key="2">
    <source>
        <dbReference type="Proteomes" id="UP001497382"/>
    </source>
</evidence>
<protein>
    <submittedName>
        <fullName evidence="1">Uncharacterized protein</fullName>
    </submittedName>
</protein>
<sequence>MVLLRLFNGPYAMVGYEVTAESEQPMMFRICSSAEASAVCSTILNEVGCQCVEFRVNRVLMVSYKVSAAIVMEMCSSSEF</sequence>